<proteinExistence type="predicted"/>
<protein>
    <recommendedName>
        <fullName evidence="4">DUF1311 domain-containing protein</fullName>
    </recommendedName>
</protein>
<keyword evidence="3" id="KW-1185">Reference proteome</keyword>
<feature type="compositionally biased region" description="Pro residues" evidence="1">
    <location>
        <begin position="198"/>
        <end position="211"/>
    </location>
</feature>
<feature type="region of interest" description="Disordered" evidence="1">
    <location>
        <begin position="166"/>
        <end position="229"/>
    </location>
</feature>
<dbReference type="AlphaFoldDB" id="A0A6G7YLD4"/>
<dbReference type="Proteomes" id="UP000503222">
    <property type="component" value="Chromosome"/>
</dbReference>
<evidence type="ECO:0008006" key="4">
    <source>
        <dbReference type="Google" id="ProtNLM"/>
    </source>
</evidence>
<gene>
    <name evidence="2" type="ORF">G7077_00050</name>
</gene>
<name>A0A6G7YLD4_9SPHN</name>
<evidence type="ECO:0000313" key="3">
    <source>
        <dbReference type="Proteomes" id="UP000503222"/>
    </source>
</evidence>
<dbReference type="PANTHER" id="PTHR37549:SF1">
    <property type="entry name" value="LIPOPROTEIN LPRI"/>
    <property type="match status" value="1"/>
</dbReference>
<dbReference type="GO" id="GO:0005576">
    <property type="term" value="C:extracellular region"/>
    <property type="evidence" value="ECO:0007669"/>
    <property type="project" value="TreeGrafter"/>
</dbReference>
<sequence>MNRLNPVTVALIAGALLVLLVGGLLLARQGDADQDKLNGDESSASASADPEKRCASAKTYDLIKRDLFRRAAQVRGSDQAAFDSLAAYAALRVDRPVMEREDEDRGSVYCSGQLALDLPPGVAVVGGRRTLVAEVDYELQRSADGAGDVLTLHKADAIVTPLATLARTASPQTSPSSDPLSNSADPTYDGPGEATPDPLAPVPVAPPPPVARPQQPSASQPTATTRPSFNCANARTRGERAVCSSSDLASLDRQMASQFGRAIADATPGEREMLQRSRTRFLSYRDRCTSDACIADAYQGRIREISDIMSGRWAPPR</sequence>
<evidence type="ECO:0000313" key="2">
    <source>
        <dbReference type="EMBL" id="QIK77550.1"/>
    </source>
</evidence>
<feature type="compositionally biased region" description="Polar residues" evidence="1">
    <location>
        <begin position="167"/>
        <end position="185"/>
    </location>
</feature>
<dbReference type="RefSeq" id="WP_166409946.1">
    <property type="nucleotide sequence ID" value="NZ_CP049869.1"/>
</dbReference>
<feature type="compositionally biased region" description="Low complexity" evidence="1">
    <location>
        <begin position="212"/>
        <end position="224"/>
    </location>
</feature>
<organism evidence="2 3">
    <name type="scientific">Sphingomonas piscis</name>
    <dbReference type="NCBI Taxonomy" id="2714943"/>
    <lineage>
        <taxon>Bacteria</taxon>
        <taxon>Pseudomonadati</taxon>
        <taxon>Pseudomonadota</taxon>
        <taxon>Alphaproteobacteria</taxon>
        <taxon>Sphingomonadales</taxon>
        <taxon>Sphingomonadaceae</taxon>
        <taxon>Sphingomonas</taxon>
    </lineage>
</organism>
<dbReference type="PANTHER" id="PTHR37549">
    <property type="entry name" value="LIPOPROTEIN LPRI"/>
    <property type="match status" value="1"/>
</dbReference>
<dbReference type="EMBL" id="CP049869">
    <property type="protein sequence ID" value="QIK77550.1"/>
    <property type="molecule type" value="Genomic_DNA"/>
</dbReference>
<evidence type="ECO:0000256" key="1">
    <source>
        <dbReference type="SAM" id="MobiDB-lite"/>
    </source>
</evidence>
<accession>A0A6G7YLD4</accession>
<dbReference type="KEGG" id="spii:G7077_00050"/>
<dbReference type="InterPro" id="IPR052755">
    <property type="entry name" value="Lysozyme_Inhibitor_LprI"/>
</dbReference>
<reference evidence="2 3" key="1">
    <citation type="submission" date="2020-03" db="EMBL/GenBank/DDBJ databases">
        <title>Sphingomonas sp. nov., isolated from fish.</title>
        <authorList>
            <person name="Hyun D.-W."/>
            <person name="Bae J.-W."/>
        </authorList>
    </citation>
    <scope>NUCLEOTIDE SEQUENCE [LARGE SCALE GENOMIC DNA]</scope>
    <source>
        <strain evidence="2 3">HDW15B</strain>
    </source>
</reference>